<feature type="region of interest" description="Disordered" evidence="1">
    <location>
        <begin position="75"/>
        <end position="109"/>
    </location>
</feature>
<comment type="caution">
    <text evidence="2">The sequence shown here is derived from an EMBL/GenBank/DDBJ whole genome shotgun (WGS) entry which is preliminary data.</text>
</comment>
<dbReference type="EMBL" id="CAMXCT010000143">
    <property type="protein sequence ID" value="CAI3974568.1"/>
    <property type="molecule type" value="Genomic_DNA"/>
</dbReference>
<reference evidence="3" key="2">
    <citation type="submission" date="2024-04" db="EMBL/GenBank/DDBJ databases">
        <authorList>
            <person name="Chen Y."/>
            <person name="Shah S."/>
            <person name="Dougan E. K."/>
            <person name="Thang M."/>
            <person name="Chan C."/>
        </authorList>
    </citation>
    <scope>NUCLEOTIDE SEQUENCE [LARGE SCALE GENOMIC DNA]</scope>
</reference>
<dbReference type="EMBL" id="CAMXCT020000143">
    <property type="protein sequence ID" value="CAL1127943.1"/>
    <property type="molecule type" value="Genomic_DNA"/>
</dbReference>
<reference evidence="2" key="1">
    <citation type="submission" date="2022-10" db="EMBL/GenBank/DDBJ databases">
        <authorList>
            <person name="Chen Y."/>
            <person name="Dougan E. K."/>
            <person name="Chan C."/>
            <person name="Rhodes N."/>
            <person name="Thang M."/>
        </authorList>
    </citation>
    <scope>NUCLEOTIDE SEQUENCE</scope>
</reference>
<feature type="region of interest" description="Disordered" evidence="1">
    <location>
        <begin position="1"/>
        <end position="21"/>
    </location>
</feature>
<dbReference type="Proteomes" id="UP001152797">
    <property type="component" value="Unassembled WGS sequence"/>
</dbReference>
<evidence type="ECO:0000256" key="1">
    <source>
        <dbReference type="SAM" id="MobiDB-lite"/>
    </source>
</evidence>
<organism evidence="2">
    <name type="scientific">Cladocopium goreaui</name>
    <dbReference type="NCBI Taxonomy" id="2562237"/>
    <lineage>
        <taxon>Eukaryota</taxon>
        <taxon>Sar</taxon>
        <taxon>Alveolata</taxon>
        <taxon>Dinophyceae</taxon>
        <taxon>Suessiales</taxon>
        <taxon>Symbiodiniaceae</taxon>
        <taxon>Cladocopium</taxon>
    </lineage>
</organism>
<dbReference type="EMBL" id="CAMXCT030000143">
    <property type="protein sequence ID" value="CAL4761880.1"/>
    <property type="molecule type" value="Genomic_DNA"/>
</dbReference>
<evidence type="ECO:0000313" key="3">
    <source>
        <dbReference type="EMBL" id="CAL1127943.1"/>
    </source>
</evidence>
<dbReference type="OrthoDB" id="444556at2759"/>
<evidence type="ECO:0000313" key="5">
    <source>
        <dbReference type="Proteomes" id="UP001152797"/>
    </source>
</evidence>
<accession>A0A9P1FFS4</accession>
<protein>
    <submittedName>
        <fullName evidence="4">Reticulocyte-binding protein 2-like a</fullName>
    </submittedName>
</protein>
<proteinExistence type="predicted"/>
<keyword evidence="5" id="KW-1185">Reference proteome</keyword>
<sequence length="109" mass="12220">MHRHSQAQLQPRAANSLADFRERYPMDDRAFAVLERTSSGVQNTVLADFRPRREGESDYSALVMAFIRSIEARAGSTIDRGRGGRGTYRRDDDDGSRSCSESGGLDDRH</sequence>
<evidence type="ECO:0000313" key="2">
    <source>
        <dbReference type="EMBL" id="CAI3974568.1"/>
    </source>
</evidence>
<dbReference type="AlphaFoldDB" id="A0A9P1FFS4"/>
<name>A0A9P1FFS4_9DINO</name>
<gene>
    <name evidence="2" type="ORF">C1SCF055_LOCUS2960</name>
</gene>
<evidence type="ECO:0000313" key="4">
    <source>
        <dbReference type="EMBL" id="CAL4761880.1"/>
    </source>
</evidence>